<evidence type="ECO:0000256" key="1">
    <source>
        <dbReference type="ARBA" id="ARBA00001936"/>
    </source>
</evidence>
<proteinExistence type="predicted"/>
<evidence type="ECO:0000256" key="5">
    <source>
        <dbReference type="ARBA" id="ARBA00022842"/>
    </source>
</evidence>
<keyword evidence="4" id="KW-0378">Hydrolase</keyword>
<evidence type="ECO:0000313" key="9">
    <source>
        <dbReference type="Proteomes" id="UP000265801"/>
    </source>
</evidence>
<dbReference type="AlphaFoldDB" id="A0A3A1RAL1"/>
<sequence length="211" mass="24527">MDLDTIKQRFHNRTPRILGSDDFYRFSVLLPLVEIADEMHILFEVRSEHLRRQPGDICFPGGKVDETDASEKHTAVRETCEELGIREEDLSDIYPMDYIVSSFGTFIFPYIAVLEKNAVITPNPSEVAETFTVPLSYFLNTEPDVYKVGITIEPENDFPLDLIAGGENYNWQTRKIDEYFYFYEDRVIWGLTAKILKHFSAEIKQLKKNIE</sequence>
<dbReference type="SUPFAM" id="SSF55811">
    <property type="entry name" value="Nudix"/>
    <property type="match status" value="1"/>
</dbReference>
<comment type="cofactor">
    <cofactor evidence="1">
        <name>Mn(2+)</name>
        <dbReference type="ChEBI" id="CHEBI:29035"/>
    </cofactor>
</comment>
<comment type="caution">
    <text evidence="8">The sequence shown here is derived from an EMBL/GenBank/DDBJ whole genome shotgun (WGS) entry which is preliminary data.</text>
</comment>
<dbReference type="Pfam" id="PF00293">
    <property type="entry name" value="NUDIX"/>
    <property type="match status" value="1"/>
</dbReference>
<evidence type="ECO:0000256" key="6">
    <source>
        <dbReference type="ARBA" id="ARBA00023211"/>
    </source>
</evidence>
<accession>A0A3A1RAL1</accession>
<dbReference type="InterPro" id="IPR000086">
    <property type="entry name" value="NUDIX_hydrolase_dom"/>
</dbReference>
<evidence type="ECO:0000259" key="7">
    <source>
        <dbReference type="PROSITE" id="PS51462"/>
    </source>
</evidence>
<gene>
    <name evidence="8" type="ORF">D3H55_02530</name>
</gene>
<keyword evidence="6" id="KW-0464">Manganese</keyword>
<keyword evidence="9" id="KW-1185">Reference proteome</keyword>
<keyword evidence="5" id="KW-0460">Magnesium</keyword>
<dbReference type="Proteomes" id="UP000265801">
    <property type="component" value="Unassembled WGS sequence"/>
</dbReference>
<feature type="domain" description="Nudix hydrolase" evidence="7">
    <location>
        <begin position="23"/>
        <end position="156"/>
    </location>
</feature>
<evidence type="ECO:0000256" key="2">
    <source>
        <dbReference type="ARBA" id="ARBA00001946"/>
    </source>
</evidence>
<dbReference type="RefSeq" id="WP_119545329.1">
    <property type="nucleotide sequence ID" value="NZ_QXIR01000002.1"/>
</dbReference>
<dbReference type="CDD" id="cd03426">
    <property type="entry name" value="NUDIX_CoAse_Nudt7"/>
    <property type="match status" value="1"/>
</dbReference>
<dbReference type="InterPro" id="IPR045121">
    <property type="entry name" value="CoAse"/>
</dbReference>
<dbReference type="GO" id="GO:0010945">
    <property type="term" value="F:coenzyme A diphosphatase activity"/>
    <property type="evidence" value="ECO:0007669"/>
    <property type="project" value="InterPro"/>
</dbReference>
<dbReference type="PANTHER" id="PTHR12992:SF11">
    <property type="entry name" value="MITOCHONDRIAL COENZYME A DIPHOSPHATASE NUDT8"/>
    <property type="match status" value="1"/>
</dbReference>
<dbReference type="InterPro" id="IPR015797">
    <property type="entry name" value="NUDIX_hydrolase-like_dom_sf"/>
</dbReference>
<dbReference type="Gene3D" id="3.90.79.10">
    <property type="entry name" value="Nucleoside Triphosphate Pyrophosphohydrolase"/>
    <property type="match status" value="1"/>
</dbReference>
<reference evidence="8 9" key="1">
    <citation type="submission" date="2018-09" db="EMBL/GenBank/DDBJ databases">
        <title>Bacillus saliacetes sp. nov., isolated from Thai shrimp paste (Ka-pi).</title>
        <authorList>
            <person name="Daroonpunt R."/>
            <person name="Tanasupawat S."/>
            <person name="Yiamsombut S."/>
        </authorList>
    </citation>
    <scope>NUCLEOTIDE SEQUENCE [LARGE SCALE GENOMIC DNA]</scope>
    <source>
        <strain evidence="8 9">SKP7-4</strain>
    </source>
</reference>
<dbReference type="GO" id="GO:0046872">
    <property type="term" value="F:metal ion binding"/>
    <property type="evidence" value="ECO:0007669"/>
    <property type="project" value="UniProtKB-KW"/>
</dbReference>
<dbReference type="PANTHER" id="PTHR12992">
    <property type="entry name" value="NUDIX HYDROLASE"/>
    <property type="match status" value="1"/>
</dbReference>
<name>A0A3A1RAL1_9BACI</name>
<dbReference type="EMBL" id="QXIR01000002">
    <property type="protein sequence ID" value="RIW38431.1"/>
    <property type="molecule type" value="Genomic_DNA"/>
</dbReference>
<organism evidence="8 9">
    <name type="scientific">Bacillus salacetis</name>
    <dbReference type="NCBI Taxonomy" id="2315464"/>
    <lineage>
        <taxon>Bacteria</taxon>
        <taxon>Bacillati</taxon>
        <taxon>Bacillota</taxon>
        <taxon>Bacilli</taxon>
        <taxon>Bacillales</taxon>
        <taxon>Bacillaceae</taxon>
        <taxon>Bacillus</taxon>
    </lineage>
</organism>
<evidence type="ECO:0000256" key="3">
    <source>
        <dbReference type="ARBA" id="ARBA00022723"/>
    </source>
</evidence>
<comment type="cofactor">
    <cofactor evidence="2">
        <name>Mg(2+)</name>
        <dbReference type="ChEBI" id="CHEBI:18420"/>
    </cofactor>
</comment>
<dbReference type="OrthoDB" id="9802805at2"/>
<dbReference type="PROSITE" id="PS51462">
    <property type="entry name" value="NUDIX"/>
    <property type="match status" value="1"/>
</dbReference>
<keyword evidence="3" id="KW-0479">Metal-binding</keyword>
<evidence type="ECO:0000313" key="8">
    <source>
        <dbReference type="EMBL" id="RIW38431.1"/>
    </source>
</evidence>
<evidence type="ECO:0000256" key="4">
    <source>
        <dbReference type="ARBA" id="ARBA00022801"/>
    </source>
</evidence>
<protein>
    <submittedName>
        <fullName evidence="8">CoA pyrophosphatase</fullName>
    </submittedName>
</protein>